<evidence type="ECO:0000313" key="1">
    <source>
        <dbReference type="EMBL" id="NKQ58301.1"/>
    </source>
</evidence>
<proteinExistence type="predicted"/>
<gene>
    <name evidence="1" type="ORF">HFP15_36165</name>
</gene>
<reference evidence="1 2" key="1">
    <citation type="submission" date="2020-04" db="EMBL/GenBank/DDBJ databases">
        <title>Novel species.</title>
        <authorList>
            <person name="Teo W.F.A."/>
            <person name="Lipun K."/>
            <person name="Srisuk N."/>
            <person name="Duangmal K."/>
        </authorList>
    </citation>
    <scope>NUCLEOTIDE SEQUENCE [LARGE SCALE GENOMIC DNA]</scope>
    <source>
        <strain evidence="1 2">K13G38</strain>
    </source>
</reference>
<name>A0ABX1JGG7_9PSEU</name>
<comment type="caution">
    <text evidence="1">The sequence shown here is derived from an EMBL/GenBank/DDBJ whole genome shotgun (WGS) entry which is preliminary data.</text>
</comment>
<accession>A0ABX1JGG7</accession>
<organism evidence="1 2">
    <name type="scientific">Amycolatopsis acididurans</name>
    <dbReference type="NCBI Taxonomy" id="2724524"/>
    <lineage>
        <taxon>Bacteria</taxon>
        <taxon>Bacillati</taxon>
        <taxon>Actinomycetota</taxon>
        <taxon>Actinomycetes</taxon>
        <taxon>Pseudonocardiales</taxon>
        <taxon>Pseudonocardiaceae</taxon>
        <taxon>Amycolatopsis</taxon>
    </lineage>
</organism>
<evidence type="ECO:0000313" key="2">
    <source>
        <dbReference type="Proteomes" id="UP000715441"/>
    </source>
</evidence>
<dbReference type="Proteomes" id="UP000715441">
    <property type="component" value="Unassembled WGS sequence"/>
</dbReference>
<keyword evidence="2" id="KW-1185">Reference proteome</keyword>
<sequence length="154" mass="16491">MSVDPSVVSEGLQRLDYRGVFGWPVRWHNGGLTLPIGAGIGAVAIPKGMAEPVIENVARQGCSGPALSVPTKQGMVVILLVEADALAALDEPLPEGVKVLTAGTSIPLPNDRRPDDLARWLVAPDEYQRWLPSQSAVLATIRAVFRSRRHVAAR</sequence>
<dbReference type="EMBL" id="JAAXLS010000053">
    <property type="protein sequence ID" value="NKQ58301.1"/>
    <property type="molecule type" value="Genomic_DNA"/>
</dbReference>
<protein>
    <submittedName>
        <fullName evidence="1">Uncharacterized protein</fullName>
    </submittedName>
</protein>